<name>A0ABY4G291_9BACT</name>
<accession>A0ABY4G291</accession>
<evidence type="ECO:0000313" key="2">
    <source>
        <dbReference type="EMBL" id="UOQ64689.1"/>
    </source>
</evidence>
<organism evidence="2 3">
    <name type="scientific">Hymenobacter volaticus</name>
    <dbReference type="NCBI Taxonomy" id="2932254"/>
    <lineage>
        <taxon>Bacteria</taxon>
        <taxon>Pseudomonadati</taxon>
        <taxon>Bacteroidota</taxon>
        <taxon>Cytophagia</taxon>
        <taxon>Cytophagales</taxon>
        <taxon>Hymenobacteraceae</taxon>
        <taxon>Hymenobacter</taxon>
    </lineage>
</organism>
<evidence type="ECO:0000256" key="1">
    <source>
        <dbReference type="SAM" id="SignalP"/>
    </source>
</evidence>
<feature type="signal peptide" evidence="1">
    <location>
        <begin position="1"/>
        <end position="18"/>
    </location>
</feature>
<feature type="chain" id="PRO_5045267565" description="DUF4377 domain-containing protein" evidence="1">
    <location>
        <begin position="19"/>
        <end position="157"/>
    </location>
</feature>
<gene>
    <name evidence="2" type="ORF">MUN86_14035</name>
</gene>
<dbReference type="RefSeq" id="WP_245118629.1">
    <property type="nucleotide sequence ID" value="NZ_CP095061.1"/>
</dbReference>
<keyword evidence="1" id="KW-0732">Signal</keyword>
<dbReference type="PROSITE" id="PS51257">
    <property type="entry name" value="PROKAR_LIPOPROTEIN"/>
    <property type="match status" value="1"/>
</dbReference>
<sequence>MRKYLLLAALGLSVVACSKTDEEVGPTAIAVPFNEDFSLSYRQQAVLPSSNQPELTVSLTDMQLSFCHKGAICCFGPSYPVYPTFLVTDAQGQSQEVKFPANQIGTYNTNWLDTTSVRANGQRYLLYYLKYNLKAEKDQPAKKDVMVTLRVTKPIQN</sequence>
<dbReference type="EMBL" id="CP095061">
    <property type="protein sequence ID" value="UOQ64689.1"/>
    <property type="molecule type" value="Genomic_DNA"/>
</dbReference>
<proteinExistence type="predicted"/>
<evidence type="ECO:0000313" key="3">
    <source>
        <dbReference type="Proteomes" id="UP000830401"/>
    </source>
</evidence>
<protein>
    <recommendedName>
        <fullName evidence="4">DUF4377 domain-containing protein</fullName>
    </recommendedName>
</protein>
<keyword evidence="3" id="KW-1185">Reference proteome</keyword>
<reference evidence="2" key="1">
    <citation type="submission" date="2022-04" db="EMBL/GenBank/DDBJ databases">
        <title>Hymenobacter sp. isolated from the air.</title>
        <authorList>
            <person name="Won M."/>
            <person name="Lee C.-M."/>
            <person name="Woen H.-Y."/>
            <person name="Kwon S.-W."/>
        </authorList>
    </citation>
    <scope>NUCLEOTIDE SEQUENCE</scope>
    <source>
        <strain evidence="2">5420S-77</strain>
    </source>
</reference>
<evidence type="ECO:0008006" key="4">
    <source>
        <dbReference type="Google" id="ProtNLM"/>
    </source>
</evidence>
<dbReference type="Proteomes" id="UP000830401">
    <property type="component" value="Chromosome"/>
</dbReference>